<accession>A0A641ANL1</accession>
<keyword evidence="2" id="KW-1185">Reference proteome</keyword>
<dbReference type="RefSeq" id="WP_129185979.1">
    <property type="nucleotide sequence ID" value="NZ_JBHSAH010000001.1"/>
</dbReference>
<proteinExistence type="predicted"/>
<dbReference type="PROSITE" id="PS51257">
    <property type="entry name" value="PROKAR_LIPOPROTEIN"/>
    <property type="match status" value="1"/>
</dbReference>
<comment type="caution">
    <text evidence="1">The sequence shown here is derived from an EMBL/GenBank/DDBJ whole genome shotgun (WGS) entry which is preliminary data.</text>
</comment>
<dbReference type="AlphaFoldDB" id="A0A641ANL1"/>
<protein>
    <submittedName>
        <fullName evidence="1">Uncharacterized protein</fullName>
    </submittedName>
</protein>
<dbReference type="Proteomes" id="UP001515100">
    <property type="component" value="Unassembled WGS sequence"/>
</dbReference>
<organism evidence="1 2">
    <name type="scientific">Aeromicrobium fastidiosum</name>
    <dbReference type="NCBI Taxonomy" id="52699"/>
    <lineage>
        <taxon>Bacteria</taxon>
        <taxon>Bacillati</taxon>
        <taxon>Actinomycetota</taxon>
        <taxon>Actinomycetes</taxon>
        <taxon>Propionibacteriales</taxon>
        <taxon>Nocardioidaceae</taxon>
        <taxon>Aeromicrobium</taxon>
    </lineage>
</organism>
<evidence type="ECO:0000313" key="2">
    <source>
        <dbReference type="Proteomes" id="UP001515100"/>
    </source>
</evidence>
<sequence length="206" mass="21397">MTVDALRPSRASSENPNLNGGVGFACCPLRAIDVVPDWYSTTTVVTQQVAGDTEILAESATTCLHLSENFLNRVPTGTTLLPSEGHDVVVRPVRRAQSGGDMKIRLCAAGLALLGSVGACSGGVSPDRPTQAEVSRAMSGNSSSFGAAIPDAAIPCIAKVLVESDVSDKTLKAIVKGKNAFSGNEDDQMALQELTPDFSECVTDSD</sequence>
<gene>
    <name evidence="1" type="ORF">ESP62_008090</name>
</gene>
<evidence type="ECO:0000313" key="1">
    <source>
        <dbReference type="EMBL" id="KAA1378321.1"/>
    </source>
</evidence>
<dbReference type="EMBL" id="SDPP02000002">
    <property type="protein sequence ID" value="KAA1378321.1"/>
    <property type="molecule type" value="Genomic_DNA"/>
</dbReference>
<name>A0A641ANL1_9ACTN</name>
<reference evidence="1" key="1">
    <citation type="submission" date="2019-09" db="EMBL/GenBank/DDBJ databases">
        <authorList>
            <person name="Li J."/>
        </authorList>
    </citation>
    <scope>NUCLEOTIDE SEQUENCE [LARGE SCALE GENOMIC DNA]</scope>
    <source>
        <strain evidence="1">NRBC 14897</strain>
    </source>
</reference>